<keyword evidence="4" id="KW-1185">Reference proteome</keyword>
<dbReference type="PANTHER" id="PTHR43135">
    <property type="entry name" value="ALPHA-D-RIBOSE 1-METHYLPHOSPHONATE 5-TRIPHOSPHATE DIPHOSPHATASE"/>
    <property type="match status" value="1"/>
</dbReference>
<feature type="chain" id="PRO_5012216986" evidence="1">
    <location>
        <begin position="27"/>
        <end position="434"/>
    </location>
</feature>
<dbReference type="Gene3D" id="2.30.40.10">
    <property type="entry name" value="Urease, subunit C, domain 1"/>
    <property type="match status" value="1"/>
</dbReference>
<dbReference type="SUPFAM" id="SSF51556">
    <property type="entry name" value="Metallo-dependent hydrolases"/>
    <property type="match status" value="1"/>
</dbReference>
<dbReference type="InterPro" id="IPR057744">
    <property type="entry name" value="OTAase-like"/>
</dbReference>
<dbReference type="InterPro" id="IPR032466">
    <property type="entry name" value="Metal_Hydrolase"/>
</dbReference>
<dbReference type="Proteomes" id="UP000198131">
    <property type="component" value="Unassembled WGS sequence"/>
</dbReference>
<evidence type="ECO:0000313" key="3">
    <source>
        <dbReference type="EMBL" id="SNC67252.1"/>
    </source>
</evidence>
<gene>
    <name evidence="3" type="ORF">SAMN06265337_1888</name>
</gene>
<dbReference type="PANTHER" id="PTHR43135:SF3">
    <property type="entry name" value="ALPHA-D-RIBOSE 1-METHYLPHOSPHONATE 5-TRIPHOSPHATE DIPHOSPHATASE"/>
    <property type="match status" value="1"/>
</dbReference>
<dbReference type="Pfam" id="PF01979">
    <property type="entry name" value="Amidohydro_1"/>
    <property type="match status" value="1"/>
</dbReference>
<dbReference type="GO" id="GO:0016810">
    <property type="term" value="F:hydrolase activity, acting on carbon-nitrogen (but not peptide) bonds"/>
    <property type="evidence" value="ECO:0007669"/>
    <property type="project" value="InterPro"/>
</dbReference>
<protein>
    <submittedName>
        <fullName evidence="3">Imidazolonepropionase</fullName>
    </submittedName>
</protein>
<dbReference type="RefSeq" id="WP_170934744.1">
    <property type="nucleotide sequence ID" value="NZ_FYEW01000001.1"/>
</dbReference>
<evidence type="ECO:0000256" key="1">
    <source>
        <dbReference type="SAM" id="SignalP"/>
    </source>
</evidence>
<accession>A0A212TMM4</accession>
<sequence>MANRLRHCLSALFLGSALLSAAPTWAQKTYLHCGRLLDMRQDRAQSEMTLVVEKGRVVAVEKGYTMPTGTTNTVIDLKNRTVLPGLIDCHVHLEGETSKDNFLQELTQNPADVAFGSLDHARKTLLAGFTTVRDLGGSGVNIALRNAINKGQVVGPRIFTAGKAISGTGGHMDPTNGYRQDLMGIPGPSQGVANGPDQCRQAVREQYKRGSDLIKIASTGGVLSVAKDGSSAQMTELEIRAIVETARDLGLQVACHAHGAEGMKRAIRAGVNSIEHGTLMDDETMKLMVKNGTWYVPTITAGKSVADSAKIPNYYPPLVTPKAISIGPKLQGTFGRAYKAGVKIAFGTDASVYRHGVNALEFQYMVEAGMPATQALRAATVNAASLLGQSENLGTLEPGKLADIVAVEGDPTQDIKVMQRVRFVMKQGTVYKQE</sequence>
<dbReference type="InterPro" id="IPR011059">
    <property type="entry name" value="Metal-dep_hydrolase_composite"/>
</dbReference>
<reference evidence="4" key="1">
    <citation type="submission" date="2017-06" db="EMBL/GenBank/DDBJ databases">
        <authorList>
            <person name="Varghese N."/>
            <person name="Submissions S."/>
        </authorList>
    </citation>
    <scope>NUCLEOTIDE SEQUENCE [LARGE SCALE GENOMIC DNA]</scope>
    <source>
        <strain evidence="4">DSM 11116</strain>
    </source>
</reference>
<dbReference type="InterPro" id="IPR051781">
    <property type="entry name" value="Metallo-dep_Hydrolase"/>
</dbReference>
<dbReference type="AlphaFoldDB" id="A0A212TMM4"/>
<dbReference type="CDD" id="cd01299">
    <property type="entry name" value="Met_dep_hydrolase_A"/>
    <property type="match status" value="1"/>
</dbReference>
<evidence type="ECO:0000259" key="2">
    <source>
        <dbReference type="Pfam" id="PF01979"/>
    </source>
</evidence>
<keyword evidence="1" id="KW-0732">Signal</keyword>
<dbReference type="EMBL" id="FYEW01000001">
    <property type="protein sequence ID" value="SNC67252.1"/>
    <property type="molecule type" value="Genomic_DNA"/>
</dbReference>
<dbReference type="SUPFAM" id="SSF51338">
    <property type="entry name" value="Composite domain of metallo-dependent hydrolases"/>
    <property type="match status" value="1"/>
</dbReference>
<feature type="domain" description="Amidohydrolase-related" evidence="2">
    <location>
        <begin position="81"/>
        <end position="430"/>
    </location>
</feature>
<proteinExistence type="predicted"/>
<dbReference type="Gene3D" id="3.20.20.140">
    <property type="entry name" value="Metal-dependent hydrolases"/>
    <property type="match status" value="1"/>
</dbReference>
<dbReference type="InterPro" id="IPR006680">
    <property type="entry name" value="Amidohydro-rel"/>
</dbReference>
<organism evidence="3 4">
    <name type="scientific">Hymenobacter gelipurpurascens</name>
    <dbReference type="NCBI Taxonomy" id="89968"/>
    <lineage>
        <taxon>Bacteria</taxon>
        <taxon>Pseudomonadati</taxon>
        <taxon>Bacteroidota</taxon>
        <taxon>Cytophagia</taxon>
        <taxon>Cytophagales</taxon>
        <taxon>Hymenobacteraceae</taxon>
        <taxon>Hymenobacter</taxon>
    </lineage>
</organism>
<name>A0A212TMM4_9BACT</name>
<evidence type="ECO:0000313" key="4">
    <source>
        <dbReference type="Proteomes" id="UP000198131"/>
    </source>
</evidence>
<feature type="signal peptide" evidence="1">
    <location>
        <begin position="1"/>
        <end position="26"/>
    </location>
</feature>